<dbReference type="EMBL" id="AP008216">
    <property type="protein sequence ID" value="BAH94941.1"/>
    <property type="molecule type" value="Genomic_DNA"/>
</dbReference>
<dbReference type="AlphaFoldDB" id="C7J7V3"/>
<gene>
    <name evidence="2" type="ordered locus">Os10g0482601</name>
</gene>
<reference evidence="3" key="2">
    <citation type="journal article" date="2008" name="Nucleic Acids Res.">
        <title>The rice annotation project database (RAP-DB): 2008 update.</title>
        <authorList>
            <consortium name="The rice annotation project (RAP)"/>
        </authorList>
    </citation>
    <scope>GENOME REANNOTATION</scope>
    <source>
        <strain evidence="3">cv. Nipponbare</strain>
    </source>
</reference>
<sequence>LEAAATATRSSGLLPPPATASTGDDLHGNELTATAGCRCDKCPSSPLFLLYFPLVAWPIHWCWRSEMGRSGRCDGDAAPSCSSSHTRSRSSDDGDDNELLV</sequence>
<evidence type="ECO:0000256" key="1">
    <source>
        <dbReference type="SAM" id="MobiDB-lite"/>
    </source>
</evidence>
<organism evidence="2 3">
    <name type="scientific">Oryza sativa subsp. japonica</name>
    <name type="common">Rice</name>
    <dbReference type="NCBI Taxonomy" id="39947"/>
    <lineage>
        <taxon>Eukaryota</taxon>
        <taxon>Viridiplantae</taxon>
        <taxon>Streptophyta</taxon>
        <taxon>Embryophyta</taxon>
        <taxon>Tracheophyta</taxon>
        <taxon>Spermatophyta</taxon>
        <taxon>Magnoliopsida</taxon>
        <taxon>Liliopsida</taxon>
        <taxon>Poales</taxon>
        <taxon>Poaceae</taxon>
        <taxon>BOP clade</taxon>
        <taxon>Oryzoideae</taxon>
        <taxon>Oryzeae</taxon>
        <taxon>Oryzinae</taxon>
        <taxon>Oryza</taxon>
        <taxon>Oryza sativa</taxon>
    </lineage>
</organism>
<dbReference type="KEGG" id="dosa:Os10g0482601"/>
<reference evidence="2 3" key="1">
    <citation type="journal article" date="2005" name="Nature">
        <title>The map-based sequence of the rice genome.</title>
        <authorList>
            <consortium name="International rice genome sequencing project (IRGSP)"/>
            <person name="Matsumoto T."/>
            <person name="Wu J."/>
            <person name="Kanamori H."/>
            <person name="Katayose Y."/>
            <person name="Fujisawa M."/>
            <person name="Namiki N."/>
            <person name="Mizuno H."/>
            <person name="Yamamoto K."/>
            <person name="Antonio B.A."/>
            <person name="Baba T."/>
            <person name="Sakata K."/>
            <person name="Nagamura Y."/>
            <person name="Aoki H."/>
            <person name="Arikawa K."/>
            <person name="Arita K."/>
            <person name="Bito T."/>
            <person name="Chiden Y."/>
            <person name="Fujitsuka N."/>
            <person name="Fukunaka R."/>
            <person name="Hamada M."/>
            <person name="Harada C."/>
            <person name="Hayashi A."/>
            <person name="Hijishita S."/>
            <person name="Honda M."/>
            <person name="Hosokawa S."/>
            <person name="Ichikawa Y."/>
            <person name="Idonuma A."/>
            <person name="Iijima M."/>
            <person name="Ikeda M."/>
            <person name="Ikeno M."/>
            <person name="Ito K."/>
            <person name="Ito S."/>
            <person name="Ito T."/>
            <person name="Ito Y."/>
            <person name="Ito Y."/>
            <person name="Iwabuchi A."/>
            <person name="Kamiya K."/>
            <person name="Karasawa W."/>
            <person name="Kurita K."/>
            <person name="Katagiri S."/>
            <person name="Kikuta A."/>
            <person name="Kobayashi H."/>
            <person name="Kobayashi N."/>
            <person name="Machita K."/>
            <person name="Maehara T."/>
            <person name="Masukawa M."/>
            <person name="Mizubayashi T."/>
            <person name="Mukai Y."/>
            <person name="Nagasaki H."/>
            <person name="Nagata Y."/>
            <person name="Naito S."/>
            <person name="Nakashima M."/>
            <person name="Nakama Y."/>
            <person name="Nakamichi Y."/>
            <person name="Nakamura M."/>
            <person name="Meguro A."/>
            <person name="Negishi M."/>
            <person name="Ohta I."/>
            <person name="Ohta T."/>
            <person name="Okamoto M."/>
            <person name="Ono N."/>
            <person name="Saji S."/>
            <person name="Sakaguchi M."/>
            <person name="Sakai K."/>
            <person name="Shibata M."/>
            <person name="Shimokawa T."/>
            <person name="Song J."/>
            <person name="Takazaki Y."/>
            <person name="Terasawa K."/>
            <person name="Tsugane M."/>
            <person name="Tsuji K."/>
            <person name="Ueda S."/>
            <person name="Waki K."/>
            <person name="Yamagata H."/>
            <person name="Yamamoto M."/>
            <person name="Yamamoto S."/>
            <person name="Yamane H."/>
            <person name="Yoshiki S."/>
            <person name="Yoshihara R."/>
            <person name="Yukawa K."/>
            <person name="Zhong H."/>
            <person name="Yano M."/>
            <person name="Yuan Q."/>
            <person name="Ouyang S."/>
            <person name="Liu J."/>
            <person name="Jones K.M."/>
            <person name="Gansberger K."/>
            <person name="Moffat K."/>
            <person name="Hill J."/>
            <person name="Bera J."/>
            <person name="Fadrosh D."/>
            <person name="Jin S."/>
            <person name="Johri S."/>
            <person name="Kim M."/>
            <person name="Overton L."/>
            <person name="Reardon M."/>
            <person name="Tsitrin T."/>
            <person name="Vuong H."/>
            <person name="Weaver B."/>
            <person name="Ciecko A."/>
            <person name="Tallon L."/>
            <person name="Jackson J."/>
            <person name="Pai G."/>
            <person name="Aken S.V."/>
            <person name="Utterback T."/>
            <person name="Reidmuller S."/>
            <person name="Feldblyum T."/>
            <person name="Hsiao J."/>
            <person name="Zismann V."/>
            <person name="Iobst S."/>
            <person name="de Vazeille A.R."/>
            <person name="Buell C.R."/>
            <person name="Ying K."/>
            <person name="Li Y."/>
            <person name="Lu T."/>
            <person name="Huang Y."/>
            <person name="Zhao Q."/>
            <person name="Feng Q."/>
            <person name="Zhang L."/>
            <person name="Zhu J."/>
            <person name="Weng Q."/>
            <person name="Mu J."/>
            <person name="Lu Y."/>
            <person name="Fan D."/>
            <person name="Liu Y."/>
            <person name="Guan J."/>
            <person name="Zhang Y."/>
            <person name="Yu S."/>
            <person name="Liu X."/>
            <person name="Zhang Y."/>
            <person name="Hong G."/>
            <person name="Han B."/>
            <person name="Choisne N."/>
            <person name="Demange N."/>
            <person name="Orjeda G."/>
            <person name="Samain S."/>
            <person name="Cattolico L."/>
            <person name="Pelletier E."/>
            <person name="Couloux A."/>
            <person name="Segurens B."/>
            <person name="Wincker P."/>
            <person name="D'Hont A."/>
            <person name="Scarpelli C."/>
            <person name="Weissenbach J."/>
            <person name="Salanoubat M."/>
            <person name="Quetier F."/>
            <person name="Yu Y."/>
            <person name="Kim H.R."/>
            <person name="Rambo T."/>
            <person name="Currie J."/>
            <person name="Collura K."/>
            <person name="Luo M."/>
            <person name="Yang T."/>
            <person name="Ammiraju J.S.S."/>
            <person name="Engler F."/>
            <person name="Soderlund C."/>
            <person name="Wing R.A."/>
            <person name="Palmer L.E."/>
            <person name="de la Bastide M."/>
            <person name="Spiegel L."/>
            <person name="Nascimento L."/>
            <person name="Zutavern T."/>
            <person name="O'Shaughnessy A."/>
            <person name="Dike S."/>
            <person name="Dedhia N."/>
            <person name="Preston R."/>
            <person name="Balija V."/>
            <person name="McCombie W.R."/>
            <person name="Chow T."/>
            <person name="Chen H."/>
            <person name="Chung M."/>
            <person name="Chen C."/>
            <person name="Shaw J."/>
            <person name="Wu H."/>
            <person name="Hsiao K."/>
            <person name="Chao Y."/>
            <person name="Chu M."/>
            <person name="Cheng C."/>
            <person name="Hour A."/>
            <person name="Lee P."/>
            <person name="Lin S."/>
            <person name="Lin Y."/>
            <person name="Liou J."/>
            <person name="Liu S."/>
            <person name="Hsing Y."/>
            <person name="Raghuvanshi S."/>
            <person name="Mohanty A."/>
            <person name="Bharti A.K."/>
            <person name="Gaur A."/>
            <person name="Gupta V."/>
            <person name="Kumar D."/>
            <person name="Ravi V."/>
            <person name="Vij S."/>
            <person name="Kapur A."/>
            <person name="Khurana P."/>
            <person name="Khurana P."/>
            <person name="Khurana J.P."/>
            <person name="Tyagi A.K."/>
            <person name="Gaikwad K."/>
            <person name="Singh A."/>
            <person name="Dalal V."/>
            <person name="Srivastava S."/>
            <person name="Dixit A."/>
            <person name="Pal A.K."/>
            <person name="Ghazi I.A."/>
            <person name="Yadav M."/>
            <person name="Pandit A."/>
            <person name="Bhargava A."/>
            <person name="Sureshbabu K."/>
            <person name="Batra K."/>
            <person name="Sharma T.R."/>
            <person name="Mohapatra T."/>
            <person name="Singh N.K."/>
            <person name="Messing J."/>
            <person name="Nelson A.B."/>
            <person name="Fuks G."/>
            <person name="Kavchok S."/>
            <person name="Keizer G."/>
            <person name="Linton E."/>
            <person name="Llaca V."/>
            <person name="Song R."/>
            <person name="Tanyolac B."/>
            <person name="Young S."/>
            <person name="Ho-Il K."/>
            <person name="Hahn J.H."/>
            <person name="Sangsakoo G."/>
            <person name="Vanavichit A."/>
            <person name="de Mattos Luiz.A.T."/>
            <person name="Zimmer P.D."/>
            <person name="Malone G."/>
            <person name="Dellagostin O."/>
            <person name="de Oliveira A.C."/>
            <person name="Bevan M."/>
            <person name="Bancroft I."/>
            <person name="Minx P."/>
            <person name="Cordum H."/>
            <person name="Wilson R."/>
            <person name="Cheng Z."/>
            <person name="Jin W."/>
            <person name="Jiang J."/>
            <person name="Leong S.A."/>
            <person name="Iwama H."/>
            <person name="Gojobori T."/>
            <person name="Itoh T."/>
            <person name="Niimura Y."/>
            <person name="Fujii Y."/>
            <person name="Habara T."/>
            <person name="Sakai H."/>
            <person name="Sato Y."/>
            <person name="Wilson G."/>
            <person name="Kumar K."/>
            <person name="McCouch S."/>
            <person name="Juretic N."/>
            <person name="Hoen D."/>
            <person name="Wright S."/>
            <person name="Bruskiewich R."/>
            <person name="Bureau T."/>
            <person name="Miyao A."/>
            <person name="Hirochika H."/>
            <person name="Nishikawa T."/>
            <person name="Kadowaki K."/>
            <person name="Sugiura M."/>
            <person name="Burr B."/>
            <person name="Sasaki T."/>
        </authorList>
    </citation>
    <scope>NUCLEOTIDE SEQUENCE [LARGE SCALE GENOMIC DNA]</scope>
    <source>
        <strain evidence="3">cv. Nipponbare</strain>
    </source>
</reference>
<accession>C7J7V3</accession>
<name>C7J7V3_ORYSJ</name>
<feature type="region of interest" description="Disordered" evidence="1">
    <location>
        <begin position="70"/>
        <end position="101"/>
    </location>
</feature>
<proteinExistence type="predicted"/>
<protein>
    <submittedName>
        <fullName evidence="2">Os10g0482601 protein</fullName>
    </submittedName>
</protein>
<evidence type="ECO:0000313" key="3">
    <source>
        <dbReference type="Proteomes" id="UP000000763"/>
    </source>
</evidence>
<evidence type="ECO:0000313" key="2">
    <source>
        <dbReference type="EMBL" id="BAH94941.1"/>
    </source>
</evidence>
<feature type="non-terminal residue" evidence="2">
    <location>
        <position position="1"/>
    </location>
</feature>
<dbReference type="Proteomes" id="UP000000763">
    <property type="component" value="Chromosome 10"/>
</dbReference>
<feature type="region of interest" description="Disordered" evidence="1">
    <location>
        <begin position="1"/>
        <end position="27"/>
    </location>
</feature>